<evidence type="ECO:0000313" key="10">
    <source>
        <dbReference type="Proteomes" id="UP000823561"/>
    </source>
</evidence>
<dbReference type="GO" id="GO:0008013">
    <property type="term" value="F:beta-catenin binding"/>
    <property type="evidence" value="ECO:0007669"/>
    <property type="project" value="TreeGrafter"/>
</dbReference>
<evidence type="ECO:0000259" key="8">
    <source>
        <dbReference type="PROSITE" id="PS50268"/>
    </source>
</evidence>
<keyword evidence="2" id="KW-0677">Repeat</keyword>
<keyword evidence="3 5" id="KW-0106">Calcium</keyword>
<dbReference type="GO" id="GO:0045296">
    <property type="term" value="F:cadherin binding"/>
    <property type="evidence" value="ECO:0007669"/>
    <property type="project" value="TreeGrafter"/>
</dbReference>
<evidence type="ECO:0000256" key="2">
    <source>
        <dbReference type="ARBA" id="ARBA00022737"/>
    </source>
</evidence>
<dbReference type="PANTHER" id="PTHR24027:SF439">
    <property type="entry name" value="CADHERIN-RELATED FAMILY MEMBER 3"/>
    <property type="match status" value="1"/>
</dbReference>
<dbReference type="GO" id="GO:0007043">
    <property type="term" value="P:cell-cell junction assembly"/>
    <property type="evidence" value="ECO:0007669"/>
    <property type="project" value="TreeGrafter"/>
</dbReference>
<dbReference type="Gene3D" id="2.60.40.60">
    <property type="entry name" value="Cadherins"/>
    <property type="match status" value="5"/>
</dbReference>
<feature type="domain" description="Cadherin" evidence="8">
    <location>
        <begin position="530"/>
        <end position="654"/>
    </location>
</feature>
<dbReference type="GO" id="GO:0044331">
    <property type="term" value="P:cell-cell adhesion mediated by cadherin"/>
    <property type="evidence" value="ECO:0007669"/>
    <property type="project" value="TreeGrafter"/>
</dbReference>
<reference evidence="9" key="1">
    <citation type="submission" date="2020-10" db="EMBL/GenBank/DDBJ databases">
        <title>Chromosome-scale genome assembly of the Allis shad, Alosa alosa.</title>
        <authorList>
            <person name="Margot Z."/>
            <person name="Christophe K."/>
            <person name="Cabau C."/>
            <person name="Louis A."/>
            <person name="Berthelot C."/>
            <person name="Parey E."/>
            <person name="Roest Crollius H."/>
            <person name="Montfort J."/>
            <person name="Robinson-Rechavi M."/>
            <person name="Bucao C."/>
            <person name="Bouchez O."/>
            <person name="Gislard M."/>
            <person name="Lluch J."/>
            <person name="Milhes M."/>
            <person name="Lampietro C."/>
            <person name="Lopez Roques C."/>
            <person name="Donnadieu C."/>
            <person name="Braasch I."/>
            <person name="Desvignes T."/>
            <person name="Postlethwait J."/>
            <person name="Bobe J."/>
            <person name="Guiguen Y."/>
        </authorList>
    </citation>
    <scope>NUCLEOTIDE SEQUENCE</scope>
    <source>
        <strain evidence="9">M-15738</strain>
        <tissue evidence="9">Blood</tissue>
    </source>
</reference>
<dbReference type="Pfam" id="PF00028">
    <property type="entry name" value="Cadherin"/>
    <property type="match status" value="1"/>
</dbReference>
<protein>
    <recommendedName>
        <fullName evidence="8">Cadherin domain-containing protein</fullName>
    </recommendedName>
</protein>
<organism evidence="9 10">
    <name type="scientific">Alosa alosa</name>
    <name type="common">allis shad</name>
    <dbReference type="NCBI Taxonomy" id="278164"/>
    <lineage>
        <taxon>Eukaryota</taxon>
        <taxon>Metazoa</taxon>
        <taxon>Chordata</taxon>
        <taxon>Craniata</taxon>
        <taxon>Vertebrata</taxon>
        <taxon>Euteleostomi</taxon>
        <taxon>Actinopterygii</taxon>
        <taxon>Neopterygii</taxon>
        <taxon>Teleostei</taxon>
        <taxon>Clupei</taxon>
        <taxon>Clupeiformes</taxon>
        <taxon>Clupeoidei</taxon>
        <taxon>Clupeidae</taxon>
        <taxon>Alosa</taxon>
    </lineage>
</organism>
<feature type="domain" description="Cadherin" evidence="8">
    <location>
        <begin position="309"/>
        <end position="420"/>
    </location>
</feature>
<dbReference type="GO" id="GO:0016342">
    <property type="term" value="C:catenin complex"/>
    <property type="evidence" value="ECO:0007669"/>
    <property type="project" value="TreeGrafter"/>
</dbReference>
<dbReference type="EMBL" id="JADWDJ010000011">
    <property type="protein sequence ID" value="KAG5273560.1"/>
    <property type="molecule type" value="Genomic_DNA"/>
</dbReference>
<dbReference type="AlphaFoldDB" id="A0AAV6GIP3"/>
<keyword evidence="4 7" id="KW-0472">Membrane</keyword>
<dbReference type="PROSITE" id="PS50268">
    <property type="entry name" value="CADHERIN_2"/>
    <property type="match status" value="5"/>
</dbReference>
<evidence type="ECO:0000256" key="4">
    <source>
        <dbReference type="ARBA" id="ARBA00023136"/>
    </source>
</evidence>
<proteinExistence type="predicted"/>
<feature type="domain" description="Cadherin" evidence="8">
    <location>
        <begin position="103"/>
        <end position="199"/>
    </location>
</feature>
<dbReference type="SMART" id="SM00112">
    <property type="entry name" value="CA"/>
    <property type="match status" value="5"/>
</dbReference>
<dbReference type="GO" id="GO:0034332">
    <property type="term" value="P:adherens junction organization"/>
    <property type="evidence" value="ECO:0007669"/>
    <property type="project" value="TreeGrafter"/>
</dbReference>
<feature type="domain" description="Cadherin" evidence="8">
    <location>
        <begin position="200"/>
        <end position="308"/>
    </location>
</feature>
<keyword evidence="7" id="KW-1133">Transmembrane helix</keyword>
<dbReference type="GO" id="GO:0007156">
    <property type="term" value="P:homophilic cell adhesion via plasma membrane adhesion molecules"/>
    <property type="evidence" value="ECO:0007669"/>
    <property type="project" value="InterPro"/>
</dbReference>
<dbReference type="SUPFAM" id="SSF49313">
    <property type="entry name" value="Cadherin-like"/>
    <property type="match status" value="5"/>
</dbReference>
<dbReference type="PROSITE" id="PS00232">
    <property type="entry name" value="CADHERIN_1"/>
    <property type="match status" value="1"/>
</dbReference>
<feature type="compositionally biased region" description="Low complexity" evidence="6">
    <location>
        <begin position="755"/>
        <end position="768"/>
    </location>
</feature>
<evidence type="ECO:0000256" key="6">
    <source>
        <dbReference type="SAM" id="MobiDB-lite"/>
    </source>
</evidence>
<dbReference type="InterPro" id="IPR002126">
    <property type="entry name" value="Cadherin-like_dom"/>
</dbReference>
<dbReference type="GO" id="GO:0005509">
    <property type="term" value="F:calcium ion binding"/>
    <property type="evidence" value="ECO:0007669"/>
    <property type="project" value="UniProtKB-UniRule"/>
</dbReference>
<dbReference type="InterPro" id="IPR020894">
    <property type="entry name" value="Cadherin_CS"/>
</dbReference>
<dbReference type="InterPro" id="IPR039808">
    <property type="entry name" value="Cadherin"/>
</dbReference>
<accession>A0AAV6GIP3</accession>
<evidence type="ECO:0000313" key="9">
    <source>
        <dbReference type="EMBL" id="KAG5273560.1"/>
    </source>
</evidence>
<dbReference type="GO" id="GO:0005912">
    <property type="term" value="C:adherens junction"/>
    <property type="evidence" value="ECO:0007669"/>
    <property type="project" value="TreeGrafter"/>
</dbReference>
<dbReference type="CDD" id="cd11304">
    <property type="entry name" value="Cadherin_repeat"/>
    <property type="match status" value="5"/>
</dbReference>
<feature type="domain" description="Cadherin" evidence="8">
    <location>
        <begin position="421"/>
        <end position="529"/>
    </location>
</feature>
<dbReference type="GO" id="GO:0016477">
    <property type="term" value="P:cell migration"/>
    <property type="evidence" value="ECO:0007669"/>
    <property type="project" value="TreeGrafter"/>
</dbReference>
<keyword evidence="7" id="KW-0812">Transmembrane</keyword>
<feature type="compositionally biased region" description="Polar residues" evidence="6">
    <location>
        <begin position="783"/>
        <end position="815"/>
    </location>
</feature>
<comment type="caution">
    <text evidence="9">The sequence shown here is derived from an EMBL/GenBank/DDBJ whole genome shotgun (WGS) entry which is preliminary data.</text>
</comment>
<evidence type="ECO:0000256" key="7">
    <source>
        <dbReference type="SAM" id="Phobius"/>
    </source>
</evidence>
<gene>
    <name evidence="9" type="ORF">AALO_G00152690</name>
</gene>
<feature type="region of interest" description="Disordered" evidence="6">
    <location>
        <begin position="752"/>
        <end position="841"/>
    </location>
</feature>
<dbReference type="PRINTS" id="PR00205">
    <property type="entry name" value="CADHERIN"/>
</dbReference>
<dbReference type="GO" id="GO:0000902">
    <property type="term" value="P:cell morphogenesis"/>
    <property type="evidence" value="ECO:0007669"/>
    <property type="project" value="TreeGrafter"/>
</dbReference>
<evidence type="ECO:0000256" key="1">
    <source>
        <dbReference type="ARBA" id="ARBA00004370"/>
    </source>
</evidence>
<comment type="subcellular location">
    <subcellularLocation>
        <location evidence="1">Membrane</location>
    </subcellularLocation>
</comment>
<evidence type="ECO:0000256" key="3">
    <source>
        <dbReference type="ARBA" id="ARBA00022837"/>
    </source>
</evidence>
<name>A0AAV6GIP3_9TELE</name>
<dbReference type="Proteomes" id="UP000823561">
    <property type="component" value="Chromosome 11"/>
</dbReference>
<evidence type="ECO:0000256" key="5">
    <source>
        <dbReference type="PROSITE-ProRule" id="PRU00043"/>
    </source>
</evidence>
<feature type="transmembrane region" description="Helical" evidence="7">
    <location>
        <begin position="669"/>
        <end position="691"/>
    </location>
</feature>
<dbReference type="GO" id="GO:0016339">
    <property type="term" value="P:calcium-dependent cell-cell adhesion via plasma membrane cell adhesion molecules"/>
    <property type="evidence" value="ECO:0007669"/>
    <property type="project" value="TreeGrafter"/>
</dbReference>
<keyword evidence="10" id="KW-1185">Reference proteome</keyword>
<dbReference type="PANTHER" id="PTHR24027">
    <property type="entry name" value="CADHERIN-23"/>
    <property type="match status" value="1"/>
</dbReference>
<sequence>MLPENSPAGTDVFSFQMSFSAGESMAAGFPRLLNFNPLTNAFAVSMENTTHAKVFVTGSPDLDFETVPNRFIFEILAVGSFGNGDRKTLTVLLTDVDEPPVFLDEASVLYILEKTPPGQIYEPSVSDPEDKTLMFSLIPVNPAFSVDGSKGTVFTTKEFNYLTDPRSYSLNISVSDGNNTALRPLIINIVKINDDKPIFLNTITSFTLPEELSPGHIVANITAVVPDVSLYVGLIFYTISPNDYLEINGYTGLVTIANRMDRDSDTLRNTPTVAVTITATYRSPGPPLFSSIILTVTVLDINDNPPICTSDKPRREVPETEAKGALIATVTCTDNDVEPEFREYSFTSFSCTGCTQRFALTSHGAIVLNSSLNFEDPSNVNIASEYNLLVVATDKNDTSLKGDAYVFVSVTPVNEFPPIFNSTTYFFSVSELLGRGAVIGSVVATDKDLPPTDIQFSLVSGGGSGGLTNIFHVDPKLGRISLLTNPDYEVTPSHTLVIRVVDGDPFRPLSATAVVTINITEANDEPPLCGPNKTSLVVPVDMRPGSSVQGFMLSCTDRDSPPSSFIYTISGATNVNNHFGFSPSAGTNITRLIFREPFDFSSGLDKLWCYSLTVLISDGNLRASRAPRTGTIIINVRVVDPDLTTTITTTTPRITYIDVTRNTFDADDWYVWFVTVLGALLLVGILAYLLYRCFRYLSTKECNCTCDCYPPKREVLTEVTKINTVFDGEEVDPVTKRVYEYNSKSGARRWKDATVVSSPSETQPESSTLVISQRAGTPAQPPGSAQSESSNATRLGSAQSVDSMQTSLTSGQHQAVQLPMRSRPKVKPGMVPLTAEGMSEV</sequence>
<dbReference type="InterPro" id="IPR015919">
    <property type="entry name" value="Cadherin-like_sf"/>
</dbReference>